<dbReference type="PROSITE" id="PS51165">
    <property type="entry name" value="THUMP"/>
    <property type="match status" value="1"/>
</dbReference>
<dbReference type="PROSITE" id="PS00092">
    <property type="entry name" value="N6_MTASE"/>
    <property type="match status" value="1"/>
</dbReference>
<evidence type="ECO:0000313" key="6">
    <source>
        <dbReference type="Proteomes" id="UP000501451"/>
    </source>
</evidence>
<dbReference type="Gene3D" id="3.40.50.150">
    <property type="entry name" value="Vaccinia Virus protein VP39"/>
    <property type="match status" value="1"/>
</dbReference>
<dbReference type="SMART" id="SM00981">
    <property type="entry name" value="THUMP"/>
    <property type="match status" value="1"/>
</dbReference>
<organism evidence="5 6">
    <name type="scientific">Jeotgalibaca arthritidis</name>
    <dbReference type="NCBI Taxonomy" id="1868794"/>
    <lineage>
        <taxon>Bacteria</taxon>
        <taxon>Bacillati</taxon>
        <taxon>Bacillota</taxon>
        <taxon>Bacilli</taxon>
        <taxon>Lactobacillales</taxon>
        <taxon>Carnobacteriaceae</taxon>
        <taxon>Jeotgalibaca</taxon>
    </lineage>
</organism>
<evidence type="ECO:0000313" key="5">
    <source>
        <dbReference type="EMBL" id="QII82979.1"/>
    </source>
</evidence>
<evidence type="ECO:0000256" key="1">
    <source>
        <dbReference type="ARBA" id="ARBA00022603"/>
    </source>
</evidence>
<keyword evidence="2 5" id="KW-0808">Transferase</keyword>
<dbReference type="Pfam" id="PF22020">
    <property type="entry name" value="RlmL_1st"/>
    <property type="match status" value="1"/>
</dbReference>
<keyword evidence="3" id="KW-0694">RNA-binding</keyword>
<feature type="domain" description="THUMP" evidence="4">
    <location>
        <begin position="45"/>
        <end position="156"/>
    </location>
</feature>
<proteinExistence type="predicted"/>
<evidence type="ECO:0000256" key="3">
    <source>
        <dbReference type="PROSITE-ProRule" id="PRU00529"/>
    </source>
</evidence>
<dbReference type="PANTHER" id="PTHR47313">
    <property type="entry name" value="RIBOSOMAL RNA LARGE SUBUNIT METHYLTRANSFERASE K/L"/>
    <property type="match status" value="1"/>
</dbReference>
<dbReference type="SUPFAM" id="SSF53335">
    <property type="entry name" value="S-adenosyl-L-methionine-dependent methyltransferases"/>
    <property type="match status" value="1"/>
</dbReference>
<dbReference type="AlphaFoldDB" id="A0A6G7KCJ4"/>
<accession>A0A6G7KCJ4</accession>
<dbReference type="EMBL" id="CP049740">
    <property type="protein sequence ID" value="QII82979.1"/>
    <property type="molecule type" value="Genomic_DNA"/>
</dbReference>
<reference evidence="5 6" key="1">
    <citation type="journal article" date="2017" name="Int. J. Syst. Evol. Microbiol.">
        <title>Jeotgalibaca porci sp. nov. and Jeotgalibaca arthritidis sp. nov., isolated from pigs, and emended description of the genus Jeotgalibaca.</title>
        <authorList>
            <person name="Zamora L."/>
            <person name="Perez-Sancho M."/>
            <person name="Dominguez L."/>
            <person name="Fernandez-Garayzabal J.F."/>
            <person name="Vela A.I."/>
        </authorList>
    </citation>
    <scope>NUCLEOTIDE SEQUENCE [LARGE SCALE GENOMIC DNA]</scope>
    <source>
        <strain evidence="5 6">CECT 9157</strain>
    </source>
</reference>
<protein>
    <submittedName>
        <fullName evidence="5">Class I SAM-dependent RNA methyltransferase</fullName>
    </submittedName>
</protein>
<dbReference type="InterPro" id="IPR000241">
    <property type="entry name" value="RlmKL-like_Mtase"/>
</dbReference>
<dbReference type="GO" id="GO:0008990">
    <property type="term" value="F:rRNA (guanine-N2-)-methyltransferase activity"/>
    <property type="evidence" value="ECO:0007669"/>
    <property type="project" value="TreeGrafter"/>
</dbReference>
<dbReference type="Pfam" id="PF02926">
    <property type="entry name" value="THUMP"/>
    <property type="match status" value="1"/>
</dbReference>
<dbReference type="Gene3D" id="3.30.2130.30">
    <property type="match status" value="1"/>
</dbReference>
<keyword evidence="6" id="KW-1185">Reference proteome</keyword>
<dbReference type="KEGG" id="jar:G7057_11330"/>
<evidence type="ECO:0000256" key="2">
    <source>
        <dbReference type="ARBA" id="ARBA00022679"/>
    </source>
</evidence>
<dbReference type="InterPro" id="IPR029063">
    <property type="entry name" value="SAM-dependent_MTases_sf"/>
</dbReference>
<dbReference type="GO" id="GO:0003723">
    <property type="term" value="F:RNA binding"/>
    <property type="evidence" value="ECO:0007669"/>
    <property type="project" value="UniProtKB-UniRule"/>
</dbReference>
<dbReference type="InterPro" id="IPR004114">
    <property type="entry name" value="THUMP_dom"/>
</dbReference>
<dbReference type="PANTHER" id="PTHR47313:SF1">
    <property type="entry name" value="RIBOSOMAL RNA LARGE SUBUNIT METHYLTRANSFERASE K_L"/>
    <property type="match status" value="1"/>
</dbReference>
<dbReference type="CDD" id="cd11715">
    <property type="entry name" value="THUMP_AdoMetMT"/>
    <property type="match status" value="1"/>
</dbReference>
<dbReference type="InterPro" id="IPR002052">
    <property type="entry name" value="DNA_methylase_N6_adenine_CS"/>
</dbReference>
<dbReference type="PRINTS" id="PR00507">
    <property type="entry name" value="N12N6MTFRASE"/>
</dbReference>
<dbReference type="Pfam" id="PF01170">
    <property type="entry name" value="UPF0020"/>
    <property type="match status" value="1"/>
</dbReference>
<dbReference type="InterPro" id="IPR054170">
    <property type="entry name" value="RlmL_1st"/>
</dbReference>
<dbReference type="GO" id="GO:0070043">
    <property type="term" value="F:rRNA (guanine-N7-)-methyltransferase activity"/>
    <property type="evidence" value="ECO:0007669"/>
    <property type="project" value="TreeGrafter"/>
</dbReference>
<sequence>MKKNYQLVATAASGIEALVGNELKDLGYTVQVENGKAFFQGGNADIVKTNLWLRTADRVKIVFGTFNAKTFDDLFEQTKALPWEDILPMDAAFPVSGKSHKSTLYSVPDCQAIVKKAIVNRLSDFYHRRNRLPETGAEYPIEVAILKDEVSITIDTTGSSLFKRGYRTEKGGAPMKENMAAALVKLTNWYPDKPFYDPTCGSGTIVIEAAMIGLNIAPGLNREFMAEKWNIFQDNEWQTYRNEAKLAADYSKELDIEGSDIDGRMIEIAKRNAEKAGVEDFVSFKQMQLKDFTTEKEYGVIVSNPPYGERMDDQESVERLYKEMGDVFRPLETWSKYIITSDLLFEEFYGQRATKKRKLYNGRLRTDYFQYWGKRAPRKPRDVESN</sequence>
<dbReference type="Proteomes" id="UP000501451">
    <property type="component" value="Chromosome"/>
</dbReference>
<dbReference type="RefSeq" id="WP_166163830.1">
    <property type="nucleotide sequence ID" value="NZ_CP049740.1"/>
</dbReference>
<keyword evidence="1 5" id="KW-0489">Methyltransferase</keyword>
<gene>
    <name evidence="5" type="ORF">G7057_11330</name>
</gene>
<name>A0A6G7KCJ4_9LACT</name>
<evidence type="ECO:0000259" key="4">
    <source>
        <dbReference type="PROSITE" id="PS51165"/>
    </source>
</evidence>